<evidence type="ECO:0000256" key="2">
    <source>
        <dbReference type="ARBA" id="ARBA00022829"/>
    </source>
</evidence>
<comment type="similarity">
    <text evidence="1">Belongs to the ParB family.</text>
</comment>
<dbReference type="InterPro" id="IPR001387">
    <property type="entry name" value="Cro/C1-type_HTH"/>
</dbReference>
<dbReference type="NCBIfam" id="TIGR00180">
    <property type="entry name" value="parB_part"/>
    <property type="match status" value="1"/>
</dbReference>
<keyword evidence="2" id="KW-0159">Chromosome partition</keyword>
<sequence>MSIYDKIGAKTAGIKARTVEKTGDKTPRTAPGMFLNATQRMDAAEAKIEELEAQLKEARTQTAEIALDELHEVDGRRRKLTGQQYHELRENLRQNPLVTPITVRRRAEGGYEIVSGNNRVAAFRELGRTHIPAALLESDDDQAEINSFYANLLQPDLPDFEKYQGFRKILERRPDLTQAQIAEGAGVSRSFISQLMAFDDLPAEVLAALSDRPNLIGANAAQDLGALTKRGRADQVTQSVYRLARGEIDQSTAVREASLDPAVKVEAKAKPEPVRIKMGKKTYCALQRADRVLRIQFQTPEEAAAVQDAICEVLERRAKELKEAED</sequence>
<gene>
    <name evidence="5" type="ORF">G3574_18100</name>
</gene>
<keyword evidence="3" id="KW-0175">Coiled coil</keyword>
<dbReference type="SUPFAM" id="SSF109709">
    <property type="entry name" value="KorB DNA-binding domain-like"/>
    <property type="match status" value="1"/>
</dbReference>
<evidence type="ECO:0000256" key="1">
    <source>
        <dbReference type="ARBA" id="ARBA00006295"/>
    </source>
</evidence>
<dbReference type="Gene3D" id="1.10.10.2830">
    <property type="match status" value="1"/>
</dbReference>
<dbReference type="GO" id="GO:0005694">
    <property type="term" value="C:chromosome"/>
    <property type="evidence" value="ECO:0007669"/>
    <property type="project" value="TreeGrafter"/>
</dbReference>
<accession>A0A6B3SYG0</accession>
<dbReference type="Pfam" id="PF02195">
    <property type="entry name" value="ParB_N"/>
    <property type="match status" value="1"/>
</dbReference>
<dbReference type="PROSITE" id="PS50943">
    <property type="entry name" value="HTH_CROC1"/>
    <property type="match status" value="1"/>
</dbReference>
<evidence type="ECO:0000256" key="3">
    <source>
        <dbReference type="SAM" id="Coils"/>
    </source>
</evidence>
<dbReference type="PANTHER" id="PTHR33375:SF1">
    <property type="entry name" value="CHROMOSOME-PARTITIONING PROTEIN PARB-RELATED"/>
    <property type="match status" value="1"/>
</dbReference>
<dbReference type="InterPro" id="IPR036086">
    <property type="entry name" value="ParB/Sulfiredoxin_sf"/>
</dbReference>
<reference evidence="5 6" key="1">
    <citation type="submission" date="2020-02" db="EMBL/GenBank/DDBJ databases">
        <authorList>
            <person name="Kim M.K."/>
        </authorList>
    </citation>
    <scope>NUCLEOTIDE SEQUENCE [LARGE SCALE GENOMIC DNA]</scope>
    <source>
        <strain evidence="5 6">17J57-3</strain>
    </source>
</reference>
<dbReference type="RefSeq" id="WP_163966274.1">
    <property type="nucleotide sequence ID" value="NZ_JAAIVB010000064.1"/>
</dbReference>
<dbReference type="SUPFAM" id="SSF110849">
    <property type="entry name" value="ParB/Sulfiredoxin"/>
    <property type="match status" value="1"/>
</dbReference>
<dbReference type="Proteomes" id="UP000482155">
    <property type="component" value="Unassembled WGS sequence"/>
</dbReference>
<dbReference type="GO" id="GO:0003677">
    <property type="term" value="F:DNA binding"/>
    <property type="evidence" value="ECO:0007669"/>
    <property type="project" value="InterPro"/>
</dbReference>
<dbReference type="Gene3D" id="3.90.1530.10">
    <property type="entry name" value="Conserved hypothetical protein from pyrococcus furiosus pfu- 392566-001, ParB domain"/>
    <property type="match status" value="1"/>
</dbReference>
<feature type="coiled-coil region" evidence="3">
    <location>
        <begin position="34"/>
        <end position="68"/>
    </location>
</feature>
<evidence type="ECO:0000259" key="4">
    <source>
        <dbReference type="PROSITE" id="PS50943"/>
    </source>
</evidence>
<dbReference type="SMART" id="SM00470">
    <property type="entry name" value="ParB"/>
    <property type="match status" value="1"/>
</dbReference>
<protein>
    <submittedName>
        <fullName evidence="5">ParB/RepB/Spo0J family partition protein</fullName>
    </submittedName>
</protein>
<dbReference type="InterPro" id="IPR041468">
    <property type="entry name" value="HTH_ParB/Spo0J"/>
</dbReference>
<dbReference type="EMBL" id="JAAIVB010000064">
    <property type="protein sequence ID" value="NEX62999.1"/>
    <property type="molecule type" value="Genomic_DNA"/>
</dbReference>
<dbReference type="InterPro" id="IPR050336">
    <property type="entry name" value="Chromosome_partition/occlusion"/>
</dbReference>
<dbReference type="AlphaFoldDB" id="A0A6B3SYG0"/>
<evidence type="ECO:0000313" key="6">
    <source>
        <dbReference type="Proteomes" id="UP000482155"/>
    </source>
</evidence>
<dbReference type="InterPro" id="IPR003115">
    <property type="entry name" value="ParB_N"/>
</dbReference>
<dbReference type="InterPro" id="IPR004437">
    <property type="entry name" value="ParB/RepB/Spo0J"/>
</dbReference>
<feature type="domain" description="HTH cro/C1-type" evidence="4">
    <location>
        <begin position="166"/>
        <end position="195"/>
    </location>
</feature>
<evidence type="ECO:0000313" key="5">
    <source>
        <dbReference type="EMBL" id="NEX62999.1"/>
    </source>
</evidence>
<keyword evidence="6" id="KW-1185">Reference proteome</keyword>
<comment type="caution">
    <text evidence="5">The sequence shown here is derived from an EMBL/GenBank/DDBJ whole genome shotgun (WGS) entry which is preliminary data.</text>
</comment>
<dbReference type="GO" id="GO:0007059">
    <property type="term" value="P:chromosome segregation"/>
    <property type="evidence" value="ECO:0007669"/>
    <property type="project" value="TreeGrafter"/>
</dbReference>
<proteinExistence type="inferred from homology"/>
<organism evidence="5 6">
    <name type="scientific">Noviherbaspirillum galbum</name>
    <dbReference type="NCBI Taxonomy" id="2709383"/>
    <lineage>
        <taxon>Bacteria</taxon>
        <taxon>Pseudomonadati</taxon>
        <taxon>Pseudomonadota</taxon>
        <taxon>Betaproteobacteria</taxon>
        <taxon>Burkholderiales</taxon>
        <taxon>Oxalobacteraceae</taxon>
        <taxon>Noviherbaspirillum</taxon>
    </lineage>
</organism>
<dbReference type="PANTHER" id="PTHR33375">
    <property type="entry name" value="CHROMOSOME-PARTITIONING PROTEIN PARB-RELATED"/>
    <property type="match status" value="1"/>
</dbReference>
<name>A0A6B3SYG0_9BURK</name>
<dbReference type="Pfam" id="PF17762">
    <property type="entry name" value="HTH_ParB"/>
    <property type="match status" value="1"/>
</dbReference>